<proteinExistence type="predicted"/>
<gene>
    <name evidence="1" type="ORF">TDIB3V08_LOCUS5974</name>
</gene>
<evidence type="ECO:0000313" key="1">
    <source>
        <dbReference type="EMBL" id="CAD7199728.1"/>
    </source>
</evidence>
<dbReference type="EMBL" id="OA567000">
    <property type="protein sequence ID" value="CAD7199728.1"/>
    <property type="molecule type" value="Genomic_DNA"/>
</dbReference>
<accession>A0A7R8VJJ7</accession>
<dbReference type="PANTHER" id="PTHR44809:SF1">
    <property type="entry name" value="PROTEIN O-MANNOSYL-TRANSFERASE TMTC1"/>
    <property type="match status" value="1"/>
</dbReference>
<sequence length="270" mass="30538">MEPNKTRLTLCFRVSTGASIIVLNQTPITERVKGKSKRRPKKTDVTYKTKLDLNKPKMDEITPDSYIQTIMVVPTNRVDKNKNSCYGFLQNKDWWGKMELEGEGLYVRSDSVSVKLLIRALVHCDGKKSAVRSELGLLVFPWLSDVVLAESSNYGVVFYLTGLFVELATSLPEDFLLWPTYASAHNNLGTLMTGTDEAESHFLAAIRYSPNHVNAHYNLGQVYRVLTTFKDILDTYSSLPRGLEFERHRATELIAEYQVSSVILCCNNNS</sequence>
<dbReference type="Gene3D" id="1.25.40.10">
    <property type="entry name" value="Tetratricopeptide repeat domain"/>
    <property type="match status" value="1"/>
</dbReference>
<dbReference type="PANTHER" id="PTHR44809">
    <property type="match status" value="1"/>
</dbReference>
<organism evidence="1">
    <name type="scientific">Timema douglasi</name>
    <name type="common">Walking stick</name>
    <dbReference type="NCBI Taxonomy" id="61478"/>
    <lineage>
        <taxon>Eukaryota</taxon>
        <taxon>Metazoa</taxon>
        <taxon>Ecdysozoa</taxon>
        <taxon>Arthropoda</taxon>
        <taxon>Hexapoda</taxon>
        <taxon>Insecta</taxon>
        <taxon>Pterygota</taxon>
        <taxon>Neoptera</taxon>
        <taxon>Polyneoptera</taxon>
        <taxon>Phasmatodea</taxon>
        <taxon>Timematodea</taxon>
        <taxon>Timematoidea</taxon>
        <taxon>Timematidae</taxon>
        <taxon>Timema</taxon>
    </lineage>
</organism>
<dbReference type="InterPro" id="IPR052943">
    <property type="entry name" value="TMTC_O-mannosyl-trnsfr"/>
</dbReference>
<protein>
    <submittedName>
        <fullName evidence="1">Uncharacterized protein</fullName>
    </submittedName>
</protein>
<reference evidence="1" key="1">
    <citation type="submission" date="2020-11" db="EMBL/GenBank/DDBJ databases">
        <authorList>
            <person name="Tran Van P."/>
        </authorList>
    </citation>
    <scope>NUCLEOTIDE SEQUENCE</scope>
</reference>
<dbReference type="AlphaFoldDB" id="A0A7R8VJJ7"/>
<name>A0A7R8VJJ7_TIMDO</name>
<dbReference type="InterPro" id="IPR011990">
    <property type="entry name" value="TPR-like_helical_dom_sf"/>
</dbReference>
<dbReference type="SUPFAM" id="SSF48452">
    <property type="entry name" value="TPR-like"/>
    <property type="match status" value="1"/>
</dbReference>